<feature type="region of interest" description="Disordered" evidence="1">
    <location>
        <begin position="87"/>
        <end position="123"/>
    </location>
</feature>
<evidence type="ECO:0000313" key="2">
    <source>
        <dbReference type="EMBL" id="KAJ2898978.1"/>
    </source>
</evidence>
<feature type="compositionally biased region" description="Basic and acidic residues" evidence="1">
    <location>
        <begin position="42"/>
        <end position="52"/>
    </location>
</feature>
<comment type="caution">
    <text evidence="2">The sequence shown here is derived from an EMBL/GenBank/DDBJ whole genome shotgun (WGS) entry which is preliminary data.</text>
</comment>
<name>A0AAD5RML4_9PEZI</name>
<dbReference type="AlphaFoldDB" id="A0AAD5RML4"/>
<feature type="compositionally biased region" description="Low complexity" evidence="1">
    <location>
        <begin position="26"/>
        <end position="38"/>
    </location>
</feature>
<proteinExistence type="predicted"/>
<evidence type="ECO:0000313" key="3">
    <source>
        <dbReference type="Proteomes" id="UP001201980"/>
    </source>
</evidence>
<dbReference type="Proteomes" id="UP001201980">
    <property type="component" value="Unassembled WGS sequence"/>
</dbReference>
<organism evidence="2 3">
    <name type="scientific">Zalerion maritima</name>
    <dbReference type="NCBI Taxonomy" id="339359"/>
    <lineage>
        <taxon>Eukaryota</taxon>
        <taxon>Fungi</taxon>
        <taxon>Dikarya</taxon>
        <taxon>Ascomycota</taxon>
        <taxon>Pezizomycotina</taxon>
        <taxon>Sordariomycetes</taxon>
        <taxon>Lulworthiomycetidae</taxon>
        <taxon>Lulworthiales</taxon>
        <taxon>Lulworthiaceae</taxon>
        <taxon>Zalerion</taxon>
    </lineage>
</organism>
<dbReference type="EMBL" id="JAKWBI020000211">
    <property type="protein sequence ID" value="KAJ2898978.1"/>
    <property type="molecule type" value="Genomic_DNA"/>
</dbReference>
<feature type="region of interest" description="Disordered" evidence="1">
    <location>
        <begin position="1"/>
        <end position="62"/>
    </location>
</feature>
<protein>
    <submittedName>
        <fullName evidence="2">Uncharacterized protein</fullName>
    </submittedName>
</protein>
<feature type="compositionally biased region" description="Polar residues" evidence="1">
    <location>
        <begin position="13"/>
        <end position="25"/>
    </location>
</feature>
<accession>A0AAD5RML4</accession>
<keyword evidence="3" id="KW-1185">Reference proteome</keyword>
<evidence type="ECO:0000256" key="1">
    <source>
        <dbReference type="SAM" id="MobiDB-lite"/>
    </source>
</evidence>
<gene>
    <name evidence="2" type="ORF">MKZ38_003547</name>
</gene>
<reference evidence="2" key="1">
    <citation type="submission" date="2022-07" db="EMBL/GenBank/DDBJ databases">
        <title>Draft genome sequence of Zalerion maritima ATCC 34329, a (micro)plastics degrading marine fungus.</title>
        <authorList>
            <person name="Paco A."/>
            <person name="Goncalves M.F.M."/>
            <person name="Rocha-Santos T.A.P."/>
            <person name="Alves A."/>
        </authorList>
    </citation>
    <scope>NUCLEOTIDE SEQUENCE</scope>
    <source>
        <strain evidence="2">ATCC 34329</strain>
    </source>
</reference>
<sequence>MFGKLVHKLKGDSNVSSPSSQAPEISTSDTAASVSTASIPKPDPEAKPEQKKSLYQRWTESKRGEISDAEVLKYTGKTKEEIREWGRNRPGVTGNQAAGKVNVGPSSGTSGVIAANSYGAGGT</sequence>